<feature type="region of interest" description="Disordered" evidence="4">
    <location>
        <begin position="183"/>
        <end position="370"/>
    </location>
</feature>
<feature type="region of interest" description="Disordered" evidence="4">
    <location>
        <begin position="408"/>
        <end position="439"/>
    </location>
</feature>
<feature type="compositionally biased region" description="Low complexity" evidence="4">
    <location>
        <begin position="320"/>
        <end position="333"/>
    </location>
</feature>
<keyword evidence="1 3" id="KW-0238">DNA-binding</keyword>
<gene>
    <name evidence="6" type="ORF">DACRYDRAFT_118397</name>
</gene>
<dbReference type="GO" id="GO:0001228">
    <property type="term" value="F:DNA-binding transcription activator activity, RNA polymerase II-specific"/>
    <property type="evidence" value="ECO:0007669"/>
    <property type="project" value="TreeGrafter"/>
</dbReference>
<proteinExistence type="predicted"/>
<dbReference type="GeneID" id="63685636"/>
<dbReference type="GO" id="GO:0030154">
    <property type="term" value="P:cell differentiation"/>
    <property type="evidence" value="ECO:0007669"/>
    <property type="project" value="TreeGrafter"/>
</dbReference>
<dbReference type="SUPFAM" id="SSF47095">
    <property type="entry name" value="HMG-box"/>
    <property type="match status" value="1"/>
</dbReference>
<dbReference type="AlphaFoldDB" id="M5FQH1"/>
<dbReference type="PANTHER" id="PTHR10270:SF161">
    <property type="entry name" value="SEX-DETERMINING REGION Y PROTEIN"/>
    <property type="match status" value="1"/>
</dbReference>
<feature type="region of interest" description="Disordered" evidence="4">
    <location>
        <begin position="454"/>
        <end position="519"/>
    </location>
</feature>
<keyword evidence="7" id="KW-1185">Reference proteome</keyword>
<dbReference type="RefSeq" id="XP_040626038.1">
    <property type="nucleotide sequence ID" value="XM_040770574.1"/>
</dbReference>
<feature type="DNA-binding region" description="HMG box" evidence="3">
    <location>
        <begin position="113"/>
        <end position="181"/>
    </location>
</feature>
<feature type="domain" description="HMG box" evidence="5">
    <location>
        <begin position="113"/>
        <end position="181"/>
    </location>
</feature>
<feature type="region of interest" description="Disordered" evidence="4">
    <location>
        <begin position="533"/>
        <end position="555"/>
    </location>
</feature>
<evidence type="ECO:0000259" key="5">
    <source>
        <dbReference type="PROSITE" id="PS50118"/>
    </source>
</evidence>
<accession>M5FQH1</accession>
<evidence type="ECO:0000256" key="2">
    <source>
        <dbReference type="ARBA" id="ARBA00023163"/>
    </source>
</evidence>
<feature type="compositionally biased region" description="Low complexity" evidence="4">
    <location>
        <begin position="287"/>
        <end position="299"/>
    </location>
</feature>
<dbReference type="PROSITE" id="PS50118">
    <property type="entry name" value="HMG_BOX_2"/>
    <property type="match status" value="1"/>
</dbReference>
<dbReference type="HOGENOM" id="CLU_490908_0_0_1"/>
<evidence type="ECO:0000256" key="3">
    <source>
        <dbReference type="PROSITE-ProRule" id="PRU00267"/>
    </source>
</evidence>
<evidence type="ECO:0000313" key="7">
    <source>
        <dbReference type="Proteomes" id="UP000030653"/>
    </source>
</evidence>
<sequence>MARPEEQATEGGTQSAWPATEASAVPLKGNVVPTPVPLPSKSGSTISPTMDETEHSSAEAEEEDEMMLEDTIEGDGEVVENGGDAFARLPETATEEEQYQALTQQSLNADGTPKRPMNAFMIWGRRRRPQLADQHPMLRTGDISKLMSDEWSSMPKEEKEHYQNMAKRLKDAFNIRWPQYVYKRRPNNSRRKRKKVPETGAVDPRMIDTSRGGIQKRGSFSSVGTISNITTFSSRPSTARSMSGQSESPPTTASSRVSAGHIPAISSQSGSRAVPAAYSGYARAEGSAPSSWSWQSSSAVQHDLPVPSSTSAPIPSMRRQSSQHSVSGVSSSGPPQFKHEEEEEVVYRSANSPETEHMWHGSGVSRSFNLSDFQPQQRGEFNMTDFQSRDNMASDPNWISQFQMSSSYGMSGSHNAASESRSYASSQSMPLPGFPGGSRGSFSSLNAIHTFGASTSSSQERFAGGSAGASASPGLETSSRTGYSFSGMNGSFTAASSTSSVTPPADQPRSNYFNGTGFGTAVPQARSNVLSIPQQGHTDERAAGGYWSPHGEQPR</sequence>
<organism evidence="6 7">
    <name type="scientific">Dacryopinax primogenitus (strain DJM 731)</name>
    <name type="common">Brown rot fungus</name>
    <dbReference type="NCBI Taxonomy" id="1858805"/>
    <lineage>
        <taxon>Eukaryota</taxon>
        <taxon>Fungi</taxon>
        <taxon>Dikarya</taxon>
        <taxon>Basidiomycota</taxon>
        <taxon>Agaricomycotina</taxon>
        <taxon>Dacrymycetes</taxon>
        <taxon>Dacrymycetales</taxon>
        <taxon>Dacrymycetaceae</taxon>
        <taxon>Dacryopinax</taxon>
    </lineage>
</organism>
<evidence type="ECO:0000313" key="6">
    <source>
        <dbReference type="EMBL" id="EJT99140.1"/>
    </source>
</evidence>
<dbReference type="Pfam" id="PF00505">
    <property type="entry name" value="HMG_box"/>
    <property type="match status" value="1"/>
</dbReference>
<feature type="compositionally biased region" description="Low complexity" evidence="4">
    <location>
        <begin position="491"/>
        <end position="504"/>
    </location>
</feature>
<evidence type="ECO:0000256" key="1">
    <source>
        <dbReference type="ARBA" id="ARBA00023125"/>
    </source>
</evidence>
<dbReference type="GO" id="GO:0000978">
    <property type="term" value="F:RNA polymerase II cis-regulatory region sequence-specific DNA binding"/>
    <property type="evidence" value="ECO:0007669"/>
    <property type="project" value="TreeGrafter"/>
</dbReference>
<dbReference type="InterPro" id="IPR036910">
    <property type="entry name" value="HMG_box_dom_sf"/>
</dbReference>
<keyword evidence="3" id="KW-0539">Nucleus</keyword>
<reference evidence="6 7" key="1">
    <citation type="journal article" date="2012" name="Science">
        <title>The Paleozoic origin of enzymatic lignin decomposition reconstructed from 31 fungal genomes.</title>
        <authorList>
            <person name="Floudas D."/>
            <person name="Binder M."/>
            <person name="Riley R."/>
            <person name="Barry K."/>
            <person name="Blanchette R.A."/>
            <person name="Henrissat B."/>
            <person name="Martinez A.T."/>
            <person name="Otillar R."/>
            <person name="Spatafora J.W."/>
            <person name="Yadav J.S."/>
            <person name="Aerts A."/>
            <person name="Benoit I."/>
            <person name="Boyd A."/>
            <person name="Carlson A."/>
            <person name="Copeland A."/>
            <person name="Coutinho P.M."/>
            <person name="de Vries R.P."/>
            <person name="Ferreira P."/>
            <person name="Findley K."/>
            <person name="Foster B."/>
            <person name="Gaskell J."/>
            <person name="Glotzer D."/>
            <person name="Gorecki P."/>
            <person name="Heitman J."/>
            <person name="Hesse C."/>
            <person name="Hori C."/>
            <person name="Igarashi K."/>
            <person name="Jurgens J.A."/>
            <person name="Kallen N."/>
            <person name="Kersten P."/>
            <person name="Kohler A."/>
            <person name="Kuees U."/>
            <person name="Kumar T.K.A."/>
            <person name="Kuo A."/>
            <person name="LaButti K."/>
            <person name="Larrondo L.F."/>
            <person name="Lindquist E."/>
            <person name="Ling A."/>
            <person name="Lombard V."/>
            <person name="Lucas S."/>
            <person name="Lundell T."/>
            <person name="Martin R."/>
            <person name="McLaughlin D.J."/>
            <person name="Morgenstern I."/>
            <person name="Morin E."/>
            <person name="Murat C."/>
            <person name="Nagy L.G."/>
            <person name="Nolan M."/>
            <person name="Ohm R.A."/>
            <person name="Patyshakuliyeva A."/>
            <person name="Rokas A."/>
            <person name="Ruiz-Duenas F.J."/>
            <person name="Sabat G."/>
            <person name="Salamov A."/>
            <person name="Samejima M."/>
            <person name="Schmutz J."/>
            <person name="Slot J.C."/>
            <person name="St John F."/>
            <person name="Stenlid J."/>
            <person name="Sun H."/>
            <person name="Sun S."/>
            <person name="Syed K."/>
            <person name="Tsang A."/>
            <person name="Wiebenga A."/>
            <person name="Young D."/>
            <person name="Pisabarro A."/>
            <person name="Eastwood D.C."/>
            <person name="Martin F."/>
            <person name="Cullen D."/>
            <person name="Grigoriev I.V."/>
            <person name="Hibbett D.S."/>
        </authorList>
    </citation>
    <scope>NUCLEOTIDE SEQUENCE [LARGE SCALE GENOMIC DNA]</scope>
    <source>
        <strain evidence="6 7">DJM-731 SS1</strain>
    </source>
</reference>
<dbReference type="Proteomes" id="UP000030653">
    <property type="component" value="Unassembled WGS sequence"/>
</dbReference>
<feature type="compositionally biased region" description="Polar residues" evidence="4">
    <location>
        <begin position="41"/>
        <end position="50"/>
    </location>
</feature>
<feature type="region of interest" description="Disordered" evidence="4">
    <location>
        <begin position="1"/>
        <end position="67"/>
    </location>
</feature>
<dbReference type="STRING" id="1858805.M5FQH1"/>
<protein>
    <recommendedName>
        <fullName evidence="5">HMG box domain-containing protein</fullName>
    </recommendedName>
</protein>
<dbReference type="GO" id="GO:0005634">
    <property type="term" value="C:nucleus"/>
    <property type="evidence" value="ECO:0007669"/>
    <property type="project" value="UniProtKB-UniRule"/>
</dbReference>
<feature type="compositionally biased region" description="Polar residues" evidence="4">
    <location>
        <begin position="475"/>
        <end position="490"/>
    </location>
</feature>
<dbReference type="SMART" id="SM00398">
    <property type="entry name" value="HMG"/>
    <property type="match status" value="1"/>
</dbReference>
<dbReference type="EMBL" id="JH795871">
    <property type="protein sequence ID" value="EJT99140.1"/>
    <property type="molecule type" value="Genomic_DNA"/>
</dbReference>
<feature type="compositionally biased region" description="Basic residues" evidence="4">
    <location>
        <begin position="183"/>
        <end position="195"/>
    </location>
</feature>
<dbReference type="InterPro" id="IPR050140">
    <property type="entry name" value="SRY-related_HMG-box_TF-like"/>
</dbReference>
<keyword evidence="2" id="KW-0804">Transcription</keyword>
<feature type="compositionally biased region" description="Low complexity" evidence="4">
    <location>
        <begin position="416"/>
        <end position="428"/>
    </location>
</feature>
<name>M5FQH1_DACPD</name>
<feature type="compositionally biased region" description="Polar residues" evidence="4">
    <location>
        <begin position="218"/>
        <end position="257"/>
    </location>
</feature>
<dbReference type="PANTHER" id="PTHR10270">
    <property type="entry name" value="SOX TRANSCRIPTION FACTOR"/>
    <property type="match status" value="1"/>
</dbReference>
<dbReference type="OrthoDB" id="1919336at2759"/>
<dbReference type="InterPro" id="IPR009071">
    <property type="entry name" value="HMG_box_dom"/>
</dbReference>
<evidence type="ECO:0000256" key="4">
    <source>
        <dbReference type="SAM" id="MobiDB-lite"/>
    </source>
</evidence>
<dbReference type="Gene3D" id="1.10.30.10">
    <property type="entry name" value="High mobility group box domain"/>
    <property type="match status" value="1"/>
</dbReference>